<dbReference type="PANTHER" id="PTHR10622:SF12">
    <property type="entry name" value="HET DOMAIN-CONTAINING PROTEIN"/>
    <property type="match status" value="1"/>
</dbReference>
<dbReference type="PANTHER" id="PTHR10622">
    <property type="entry name" value="HET DOMAIN-CONTAINING PROTEIN"/>
    <property type="match status" value="1"/>
</dbReference>
<sequence>MRLLRTSTPDPVLQYFSSYPPPYAILSHTWGDDEVLFQDVMNDFRRDAKKSRGGPGWQKLEASRRFALDRGFEYIWNDTCCIDKESSAELTESLNSMFKYYEDSSLCVAFISDVSSSMAEETARKEEFKQSRWFSRGWTLQELIAPADIVFVDRSWVEIGLKSDPDMEDLIREATGISSEALENPFSPKISVAAKMSWAASRETTREEDMAYCLIGLFRVNMPPMYGEGSYNAFLRLQLEVIKLYKDRSIFAWKSYRDNLTHRGLLANSPREFLGRGSVQFIEGQKIGRSVQRSASQEMDPHAQRGNNALTACICCLLGGLPYVLCYACFCLTDSQNDAMKAQATGFLQVDPTFTMTNANLHINFPFEVRQFSNSAGDSMGRVSLNCYSDERLEKYLCIYVRAVGNGQFQRIRADLLPEVSSKIQDTGMTVVREMQFQQPSLDGYTSRFWRTSARRCVFVVADSLTAITGLASYKFMRHVEWHPKHASHHVLTNPVWLQASQTVSPSWCLPFYDAVNGRGFIFSVMVDAHARGIYCDAFVANSITTETDMLYAVKSYWQQCIFHTQQYVQRRSHGDRAFLWHGNRIIRMHVRNVTTSSQWKDDITDGTAIFAIDVATIRDPTLREMLKRPDSETDPSAAECSHLVFLVELDSDCQLSLDEQTRHRGFGDTHTLVRVSKEDLPTLMLVHGSFGQVEVKVGLDHDENISFDLETAPDGFIISDNIGGKRSSLISGRWVSIDDTGRSLEHEIVVKMGKTTRPYQFGSHCVSIHVSHCI</sequence>
<gene>
    <name evidence="2" type="ORF">D9758_014873</name>
</gene>
<protein>
    <recommendedName>
        <fullName evidence="1">Heterokaryon incompatibility domain-containing protein</fullName>
    </recommendedName>
</protein>
<name>A0A8H5FT03_9AGAR</name>
<dbReference type="InterPro" id="IPR010730">
    <property type="entry name" value="HET"/>
</dbReference>
<organism evidence="2 3">
    <name type="scientific">Tetrapyrgos nigripes</name>
    <dbReference type="NCBI Taxonomy" id="182062"/>
    <lineage>
        <taxon>Eukaryota</taxon>
        <taxon>Fungi</taxon>
        <taxon>Dikarya</taxon>
        <taxon>Basidiomycota</taxon>
        <taxon>Agaricomycotina</taxon>
        <taxon>Agaricomycetes</taxon>
        <taxon>Agaricomycetidae</taxon>
        <taxon>Agaricales</taxon>
        <taxon>Marasmiineae</taxon>
        <taxon>Marasmiaceae</taxon>
        <taxon>Tetrapyrgos</taxon>
    </lineage>
</organism>
<reference evidence="2 3" key="1">
    <citation type="journal article" date="2020" name="ISME J.">
        <title>Uncovering the hidden diversity of litter-decomposition mechanisms in mushroom-forming fungi.</title>
        <authorList>
            <person name="Floudas D."/>
            <person name="Bentzer J."/>
            <person name="Ahren D."/>
            <person name="Johansson T."/>
            <person name="Persson P."/>
            <person name="Tunlid A."/>
        </authorList>
    </citation>
    <scope>NUCLEOTIDE SEQUENCE [LARGE SCALE GENOMIC DNA]</scope>
    <source>
        <strain evidence="2 3">CBS 291.85</strain>
    </source>
</reference>
<proteinExistence type="predicted"/>
<evidence type="ECO:0000313" key="2">
    <source>
        <dbReference type="EMBL" id="KAF5347667.1"/>
    </source>
</evidence>
<dbReference type="Pfam" id="PF06985">
    <property type="entry name" value="HET"/>
    <property type="match status" value="1"/>
</dbReference>
<dbReference type="OrthoDB" id="5122891at2759"/>
<comment type="caution">
    <text evidence="2">The sequence shown here is derived from an EMBL/GenBank/DDBJ whole genome shotgun (WGS) entry which is preliminary data.</text>
</comment>
<feature type="domain" description="Heterokaryon incompatibility" evidence="1">
    <location>
        <begin position="23"/>
        <end position="118"/>
    </location>
</feature>
<keyword evidence="3" id="KW-1185">Reference proteome</keyword>
<dbReference type="EMBL" id="JAACJM010000090">
    <property type="protein sequence ID" value="KAF5347667.1"/>
    <property type="molecule type" value="Genomic_DNA"/>
</dbReference>
<dbReference type="AlphaFoldDB" id="A0A8H5FT03"/>
<evidence type="ECO:0000259" key="1">
    <source>
        <dbReference type="Pfam" id="PF06985"/>
    </source>
</evidence>
<evidence type="ECO:0000313" key="3">
    <source>
        <dbReference type="Proteomes" id="UP000559256"/>
    </source>
</evidence>
<dbReference type="Proteomes" id="UP000559256">
    <property type="component" value="Unassembled WGS sequence"/>
</dbReference>
<accession>A0A8H5FT03</accession>